<dbReference type="PANTHER" id="PTHR30055">
    <property type="entry name" value="HTH-TYPE TRANSCRIPTIONAL REGULATOR RUTR"/>
    <property type="match status" value="1"/>
</dbReference>
<reference evidence="7" key="1">
    <citation type="submission" date="2016-10" db="EMBL/GenBank/DDBJ databases">
        <authorList>
            <person name="Varghese N."/>
            <person name="Submissions S."/>
        </authorList>
    </citation>
    <scope>NUCLEOTIDE SEQUENCE [LARGE SCALE GENOMIC DNA]</scope>
    <source>
        <strain evidence="7">CGMCC 1.10789</strain>
    </source>
</reference>
<dbReference type="Pfam" id="PF00440">
    <property type="entry name" value="TetR_N"/>
    <property type="match status" value="1"/>
</dbReference>
<dbReference type="EMBL" id="FNFV01000004">
    <property type="protein sequence ID" value="SDK77413.1"/>
    <property type="molecule type" value="Genomic_DNA"/>
</dbReference>
<dbReference type="PANTHER" id="PTHR30055:SF234">
    <property type="entry name" value="HTH-TYPE TRANSCRIPTIONAL REGULATOR BETI"/>
    <property type="match status" value="1"/>
</dbReference>
<dbReference type="RefSeq" id="WP_245657073.1">
    <property type="nucleotide sequence ID" value="NZ_FNFV01000004.1"/>
</dbReference>
<evidence type="ECO:0000256" key="1">
    <source>
        <dbReference type="ARBA" id="ARBA00023015"/>
    </source>
</evidence>
<dbReference type="SUPFAM" id="SSF46689">
    <property type="entry name" value="Homeodomain-like"/>
    <property type="match status" value="1"/>
</dbReference>
<evidence type="ECO:0000313" key="6">
    <source>
        <dbReference type="EMBL" id="SDK77413.1"/>
    </source>
</evidence>
<evidence type="ECO:0000313" key="7">
    <source>
        <dbReference type="Proteomes" id="UP000199328"/>
    </source>
</evidence>
<dbReference type="GO" id="GO:0003700">
    <property type="term" value="F:DNA-binding transcription factor activity"/>
    <property type="evidence" value="ECO:0007669"/>
    <property type="project" value="TreeGrafter"/>
</dbReference>
<keyword evidence="1" id="KW-0805">Transcription regulation</keyword>
<feature type="DNA-binding region" description="H-T-H motif" evidence="4">
    <location>
        <begin position="11"/>
        <end position="30"/>
    </location>
</feature>
<dbReference type="STRING" id="990712.SAMN05216257_104381"/>
<keyword evidence="7" id="KW-1185">Reference proteome</keyword>
<keyword evidence="2 4" id="KW-0238">DNA-binding</keyword>
<name>A0A1G9EMV6_9RHOB</name>
<feature type="domain" description="HTH tetR-type" evidence="5">
    <location>
        <begin position="1"/>
        <end position="48"/>
    </location>
</feature>
<evidence type="ECO:0000259" key="5">
    <source>
        <dbReference type="PROSITE" id="PS50977"/>
    </source>
</evidence>
<accession>A0A1G9EMV6</accession>
<dbReference type="AlphaFoldDB" id="A0A1G9EMV6"/>
<dbReference type="SUPFAM" id="SSF48498">
    <property type="entry name" value="Tetracyclin repressor-like, C-terminal domain"/>
    <property type="match status" value="1"/>
</dbReference>
<protein>
    <submittedName>
        <fullName evidence="6">Transcriptional regulator, TetR family</fullName>
    </submittedName>
</protein>
<keyword evidence="3" id="KW-0804">Transcription</keyword>
<evidence type="ECO:0000256" key="4">
    <source>
        <dbReference type="PROSITE-ProRule" id="PRU00335"/>
    </source>
</evidence>
<organism evidence="6 7">
    <name type="scientific">Meinhardsimonia xiamenensis</name>
    <dbReference type="NCBI Taxonomy" id="990712"/>
    <lineage>
        <taxon>Bacteria</taxon>
        <taxon>Pseudomonadati</taxon>
        <taxon>Pseudomonadota</taxon>
        <taxon>Alphaproteobacteria</taxon>
        <taxon>Rhodobacterales</taxon>
        <taxon>Paracoccaceae</taxon>
        <taxon>Meinhardsimonia</taxon>
    </lineage>
</organism>
<evidence type="ECO:0000256" key="2">
    <source>
        <dbReference type="ARBA" id="ARBA00023125"/>
    </source>
</evidence>
<dbReference type="InterPro" id="IPR009057">
    <property type="entry name" value="Homeodomain-like_sf"/>
</dbReference>
<sequence>MFRAKGYRSAHIEDVAARAGVSVGTIYNYCQTKGDMLIATVTMEVEEVLATGEAIVSDPPENVAEAVMALVFGYYDHSLKYLSKEMWRHAMALAIEAPKTPNGRHYMELDRRLAAQVVALMESLKTRGRVRPDVEPRAIGEMIFNDLNQLFVDFVREEEMTLEDLRCALAAHVRPLARLMAVAS</sequence>
<dbReference type="Proteomes" id="UP000199328">
    <property type="component" value="Unassembled WGS sequence"/>
</dbReference>
<dbReference type="InterPro" id="IPR001647">
    <property type="entry name" value="HTH_TetR"/>
</dbReference>
<evidence type="ECO:0000256" key="3">
    <source>
        <dbReference type="ARBA" id="ARBA00023163"/>
    </source>
</evidence>
<gene>
    <name evidence="6" type="ORF">SAMN05216257_104381</name>
</gene>
<dbReference type="InterPro" id="IPR036271">
    <property type="entry name" value="Tet_transcr_reg_TetR-rel_C_sf"/>
</dbReference>
<proteinExistence type="predicted"/>
<dbReference type="Gene3D" id="1.10.357.10">
    <property type="entry name" value="Tetracycline Repressor, domain 2"/>
    <property type="match status" value="1"/>
</dbReference>
<dbReference type="GO" id="GO:0000976">
    <property type="term" value="F:transcription cis-regulatory region binding"/>
    <property type="evidence" value="ECO:0007669"/>
    <property type="project" value="TreeGrafter"/>
</dbReference>
<dbReference type="PROSITE" id="PS50977">
    <property type="entry name" value="HTH_TETR_2"/>
    <property type="match status" value="1"/>
</dbReference>
<dbReference type="InterPro" id="IPR050109">
    <property type="entry name" value="HTH-type_TetR-like_transc_reg"/>
</dbReference>